<proteinExistence type="predicted"/>
<organism evidence="1 2">
    <name type="scientific">Candidatus Roizmanbacteria bacterium CG09_land_8_20_14_0_10_41_9</name>
    <dbReference type="NCBI Taxonomy" id="1974850"/>
    <lineage>
        <taxon>Bacteria</taxon>
        <taxon>Candidatus Roizmaniibacteriota</taxon>
    </lineage>
</organism>
<evidence type="ECO:0000313" key="1">
    <source>
        <dbReference type="EMBL" id="PIS15788.1"/>
    </source>
</evidence>
<dbReference type="EMBL" id="PEZG01000040">
    <property type="protein sequence ID" value="PIS15788.1"/>
    <property type="molecule type" value="Genomic_DNA"/>
</dbReference>
<reference evidence="2" key="1">
    <citation type="submission" date="2017-09" db="EMBL/GenBank/DDBJ databases">
        <title>Depth-based differentiation of microbial function through sediment-hosted aquifers and enrichment of novel symbionts in the deep terrestrial subsurface.</title>
        <authorList>
            <person name="Probst A.J."/>
            <person name="Ladd B."/>
            <person name="Jarett J.K."/>
            <person name="Geller-Mcgrath D.E."/>
            <person name="Sieber C.M.K."/>
            <person name="Emerson J.B."/>
            <person name="Anantharaman K."/>
            <person name="Thomas B.C."/>
            <person name="Malmstrom R."/>
            <person name="Stieglmeier M."/>
            <person name="Klingl A."/>
            <person name="Woyke T."/>
            <person name="Ryan C.M."/>
            <person name="Banfield J.F."/>
        </authorList>
    </citation>
    <scope>NUCLEOTIDE SEQUENCE [LARGE SCALE GENOMIC DNA]</scope>
</reference>
<accession>A0A2H0WV30</accession>
<evidence type="ECO:0000313" key="2">
    <source>
        <dbReference type="Proteomes" id="UP000231198"/>
    </source>
</evidence>
<comment type="caution">
    <text evidence="1">The sequence shown here is derived from an EMBL/GenBank/DDBJ whole genome shotgun (WGS) entry which is preliminary data.</text>
</comment>
<protein>
    <submittedName>
        <fullName evidence="1">Uncharacterized protein</fullName>
    </submittedName>
</protein>
<dbReference type="AlphaFoldDB" id="A0A2H0WV30"/>
<sequence>MLTKNDLQQIQRIVKIEVHHETQKVVKKELEAIKEDVTQIRKDVKTIVNFFDTEYLELRKRVERIEEHLKLPASN</sequence>
<name>A0A2H0WV30_9BACT</name>
<gene>
    <name evidence="1" type="ORF">COT62_01805</name>
</gene>
<dbReference type="Proteomes" id="UP000231198">
    <property type="component" value="Unassembled WGS sequence"/>
</dbReference>